<dbReference type="GO" id="GO:0016757">
    <property type="term" value="F:glycosyltransferase activity"/>
    <property type="evidence" value="ECO:0007669"/>
    <property type="project" value="UniProtKB-KW"/>
</dbReference>
<dbReference type="AlphaFoldDB" id="A0A1E5UNY3"/>
<comment type="similarity">
    <text evidence="2">Belongs to the glycosyltransferase 47 family.</text>
</comment>
<comment type="subcellular location">
    <subcellularLocation>
        <location evidence="1">Golgi apparatus membrane</location>
        <topology evidence="1">Single-pass type II membrane protein</topology>
    </subcellularLocation>
</comment>
<feature type="domain" description="Exostosin GT47" evidence="8">
    <location>
        <begin position="92"/>
        <end position="473"/>
    </location>
</feature>
<evidence type="ECO:0000256" key="6">
    <source>
        <dbReference type="SAM" id="MobiDB-lite"/>
    </source>
</evidence>
<keyword evidence="3 9" id="KW-0328">Glycosyltransferase</keyword>
<evidence type="ECO:0000256" key="4">
    <source>
        <dbReference type="ARBA" id="ARBA00022968"/>
    </source>
</evidence>
<evidence type="ECO:0000259" key="8">
    <source>
        <dbReference type="Pfam" id="PF03016"/>
    </source>
</evidence>
<feature type="region of interest" description="Disordered" evidence="6">
    <location>
        <begin position="141"/>
        <end position="164"/>
    </location>
</feature>
<keyword evidence="7" id="KW-1133">Transmembrane helix</keyword>
<evidence type="ECO:0000256" key="2">
    <source>
        <dbReference type="ARBA" id="ARBA00010271"/>
    </source>
</evidence>
<feature type="transmembrane region" description="Helical" evidence="7">
    <location>
        <begin position="55"/>
        <end position="75"/>
    </location>
</feature>
<dbReference type="PANTHER" id="PTHR11062:SF362">
    <property type="entry name" value="XYLOGLUCAN GALACTOSYLTRANSFERASE GT19-RELATED"/>
    <property type="match status" value="1"/>
</dbReference>
<keyword evidence="7" id="KW-0472">Membrane</keyword>
<keyword evidence="7" id="KW-0812">Transmembrane</keyword>
<accession>A0A1E5UNY3</accession>
<evidence type="ECO:0000313" key="10">
    <source>
        <dbReference type="Proteomes" id="UP000095767"/>
    </source>
</evidence>
<evidence type="ECO:0000256" key="1">
    <source>
        <dbReference type="ARBA" id="ARBA00004323"/>
    </source>
</evidence>
<keyword evidence="9" id="KW-0808">Transferase</keyword>
<organism evidence="9 10">
    <name type="scientific">Dichanthelium oligosanthes</name>
    <dbReference type="NCBI Taxonomy" id="888268"/>
    <lineage>
        <taxon>Eukaryota</taxon>
        <taxon>Viridiplantae</taxon>
        <taxon>Streptophyta</taxon>
        <taxon>Embryophyta</taxon>
        <taxon>Tracheophyta</taxon>
        <taxon>Spermatophyta</taxon>
        <taxon>Magnoliopsida</taxon>
        <taxon>Liliopsida</taxon>
        <taxon>Poales</taxon>
        <taxon>Poaceae</taxon>
        <taxon>PACMAD clade</taxon>
        <taxon>Panicoideae</taxon>
        <taxon>Panicodae</taxon>
        <taxon>Paniceae</taxon>
        <taxon>Dichantheliinae</taxon>
        <taxon>Dichanthelium</taxon>
    </lineage>
</organism>
<dbReference type="STRING" id="888268.A0A1E5UNY3"/>
<keyword evidence="4" id="KW-0735">Signal-anchor</keyword>
<dbReference type="Proteomes" id="UP000095767">
    <property type="component" value="Unassembled WGS sequence"/>
</dbReference>
<protein>
    <submittedName>
        <fullName evidence="9">Putative xyloglucan galactosyltransferase GT19</fullName>
    </submittedName>
</protein>
<feature type="region of interest" description="Disordered" evidence="6">
    <location>
        <begin position="531"/>
        <end position="572"/>
    </location>
</feature>
<evidence type="ECO:0000313" key="9">
    <source>
        <dbReference type="EMBL" id="OEL14573.1"/>
    </source>
</evidence>
<comment type="caution">
    <text evidence="9">The sequence shown here is derived from an EMBL/GenBank/DDBJ whole genome shotgun (WGS) entry which is preliminary data.</text>
</comment>
<proteinExistence type="inferred from homology"/>
<gene>
    <name evidence="9" type="ORF">BAE44_0024410</name>
</gene>
<dbReference type="EMBL" id="LWDX02069521">
    <property type="protein sequence ID" value="OEL14573.1"/>
    <property type="molecule type" value="Genomic_DNA"/>
</dbReference>
<keyword evidence="5" id="KW-0333">Golgi apparatus</keyword>
<evidence type="ECO:0000256" key="5">
    <source>
        <dbReference type="ARBA" id="ARBA00023034"/>
    </source>
</evidence>
<dbReference type="GO" id="GO:0000139">
    <property type="term" value="C:Golgi membrane"/>
    <property type="evidence" value="ECO:0007669"/>
    <property type="project" value="UniProtKB-SubCell"/>
</dbReference>
<dbReference type="Pfam" id="PF03016">
    <property type="entry name" value="Exostosin_GT47"/>
    <property type="match status" value="1"/>
</dbReference>
<evidence type="ECO:0000256" key="3">
    <source>
        <dbReference type="ARBA" id="ARBA00022676"/>
    </source>
</evidence>
<sequence>MVQRRTDHAAACAPSPSLQRKLRLKLTIRRHGRTRTVEFQMARALPPLDNVNRRLVLLFLACYWSILLVAAAAALQQQAHQLRSTSDGHLRRRRIHIRRLPARFNAHLLCHCATAFLLADPASASAPAACASLANHGLGRAPTTAPTPSTWSPSSTAASSSTPASSTALLPDQASSVSVSVSVFQHSVRRVVGAFWTARAFRIKGKRGMARLLRIVASSARTWSTLVSVPNKRRVIQRKRCSVVHSTKVPSVLVCVFVLLALIAGSRLTRPARADAVFLPYYAALPYGLQPALLNSSALHGLPLARFLARHQPRLLARRHGHDHYFFFLAAPAWDYSQPHDADPRMYGTTSLLRRPELANFTVLTLKSRPWPWQEHAIPHPTSFHPRGVGVSGVRGGGAAVVVSKPSKPNIRGSILAECANRTAADASSCTVVDCSAGACALDPVVYMRPMLRAKFCLQPPGDTPSRRSTFDAGHRRRDHFSVTIPNKESVVLGDVRIADVLAAVPDAEVARMRARLLELAMAPRALYRRHGSTTELREASKDAVDTEAGARSGGSEGEPDAIYSLDDDRLA</sequence>
<name>A0A1E5UNY3_9POAL</name>
<dbReference type="InterPro" id="IPR040911">
    <property type="entry name" value="Exostosin_GT47"/>
</dbReference>
<evidence type="ECO:0000256" key="7">
    <source>
        <dbReference type="SAM" id="Phobius"/>
    </source>
</evidence>
<dbReference type="InterPro" id="IPR004263">
    <property type="entry name" value="Exostosin"/>
</dbReference>
<reference evidence="9 10" key="1">
    <citation type="submission" date="2016-09" db="EMBL/GenBank/DDBJ databases">
        <title>The draft genome of Dichanthelium oligosanthes: A C3 panicoid grass species.</title>
        <authorList>
            <person name="Studer A.J."/>
            <person name="Schnable J.C."/>
            <person name="Brutnell T.P."/>
        </authorList>
    </citation>
    <scope>NUCLEOTIDE SEQUENCE [LARGE SCALE GENOMIC DNA]</scope>
    <source>
        <strain evidence="10">cv. Kellogg 1175</strain>
        <tissue evidence="9">Leaf</tissue>
    </source>
</reference>
<dbReference type="PANTHER" id="PTHR11062">
    <property type="entry name" value="EXOSTOSIN HEPARAN SULFATE GLYCOSYLTRANSFERASE -RELATED"/>
    <property type="match status" value="1"/>
</dbReference>
<feature type="compositionally biased region" description="Basic and acidic residues" evidence="6">
    <location>
        <begin position="536"/>
        <end position="545"/>
    </location>
</feature>
<keyword evidence="10" id="KW-1185">Reference proteome</keyword>